<feature type="compositionally biased region" description="Low complexity" evidence="1">
    <location>
        <begin position="153"/>
        <end position="162"/>
    </location>
</feature>
<name>A0A0V0R3B4_PSEPJ</name>
<organism evidence="2 3">
    <name type="scientific">Pseudocohnilembus persalinus</name>
    <name type="common">Ciliate</name>
    <dbReference type="NCBI Taxonomy" id="266149"/>
    <lineage>
        <taxon>Eukaryota</taxon>
        <taxon>Sar</taxon>
        <taxon>Alveolata</taxon>
        <taxon>Ciliophora</taxon>
        <taxon>Intramacronucleata</taxon>
        <taxon>Oligohymenophorea</taxon>
        <taxon>Scuticociliatia</taxon>
        <taxon>Philasterida</taxon>
        <taxon>Pseudocohnilembidae</taxon>
        <taxon>Pseudocohnilembus</taxon>
    </lineage>
</organism>
<protein>
    <submittedName>
        <fullName evidence="2">Uncharacterized protein</fullName>
    </submittedName>
</protein>
<dbReference type="Proteomes" id="UP000054937">
    <property type="component" value="Unassembled WGS sequence"/>
</dbReference>
<gene>
    <name evidence="2" type="ORF">PPERSA_08920</name>
</gene>
<feature type="region of interest" description="Disordered" evidence="1">
    <location>
        <begin position="123"/>
        <end position="162"/>
    </location>
</feature>
<reference evidence="2 3" key="1">
    <citation type="journal article" date="2015" name="Sci. Rep.">
        <title>Genome of the facultative scuticociliatosis pathogen Pseudocohnilembus persalinus provides insight into its virulence through horizontal gene transfer.</title>
        <authorList>
            <person name="Xiong J."/>
            <person name="Wang G."/>
            <person name="Cheng J."/>
            <person name="Tian M."/>
            <person name="Pan X."/>
            <person name="Warren A."/>
            <person name="Jiang C."/>
            <person name="Yuan D."/>
            <person name="Miao W."/>
        </authorList>
    </citation>
    <scope>NUCLEOTIDE SEQUENCE [LARGE SCALE GENOMIC DNA]</scope>
    <source>
        <strain evidence="2">36N120E</strain>
    </source>
</reference>
<dbReference type="InParanoid" id="A0A0V0R3B4"/>
<feature type="compositionally biased region" description="Polar residues" evidence="1">
    <location>
        <begin position="128"/>
        <end position="137"/>
    </location>
</feature>
<accession>A0A0V0R3B4</accession>
<dbReference type="OrthoDB" id="10554355at2759"/>
<proteinExistence type="predicted"/>
<evidence type="ECO:0000313" key="3">
    <source>
        <dbReference type="Proteomes" id="UP000054937"/>
    </source>
</evidence>
<keyword evidence="3" id="KW-1185">Reference proteome</keyword>
<evidence type="ECO:0000313" key="2">
    <source>
        <dbReference type="EMBL" id="KRX08816.1"/>
    </source>
</evidence>
<sequence>MEVRASIKPLRTTNPETYEDFSQSVINEFFYLKELKKSKLVYMAIHQIKNGKKQFLGDFELDLSPYYKETCFHLIHFDLRNYKELRNSPSYIHKDMRKKGNIDFELQVHSNIKNFNLERQADKEAAKQAQNDLDQIYQQQQQNQQEQQKKQQEQQNEQTQQV</sequence>
<dbReference type="EMBL" id="LDAU01000057">
    <property type="protein sequence ID" value="KRX08816.1"/>
    <property type="molecule type" value="Genomic_DNA"/>
</dbReference>
<comment type="caution">
    <text evidence="2">The sequence shown here is derived from an EMBL/GenBank/DDBJ whole genome shotgun (WGS) entry which is preliminary data.</text>
</comment>
<dbReference type="AlphaFoldDB" id="A0A0V0R3B4"/>
<evidence type="ECO:0000256" key="1">
    <source>
        <dbReference type="SAM" id="MobiDB-lite"/>
    </source>
</evidence>